<dbReference type="InterPro" id="IPR002562">
    <property type="entry name" value="3'-5'_exonuclease_dom"/>
</dbReference>
<dbReference type="InterPro" id="IPR036397">
    <property type="entry name" value="RNaseH_sf"/>
</dbReference>
<keyword evidence="2" id="KW-0540">Nuclease</keyword>
<evidence type="ECO:0000259" key="1">
    <source>
        <dbReference type="SMART" id="SM00474"/>
    </source>
</evidence>
<dbReference type="Pfam" id="PF01612">
    <property type="entry name" value="DNA_pol_A_exo1"/>
    <property type="match status" value="1"/>
</dbReference>
<dbReference type="GO" id="GO:0003676">
    <property type="term" value="F:nucleic acid binding"/>
    <property type="evidence" value="ECO:0007669"/>
    <property type="project" value="InterPro"/>
</dbReference>
<dbReference type="AlphaFoldDB" id="A0A9X1IJQ5"/>
<dbReference type="RefSeq" id="WP_226753162.1">
    <property type="nucleotide sequence ID" value="NZ_JAJATW010000002.1"/>
</dbReference>
<dbReference type="GO" id="GO:0008408">
    <property type="term" value="F:3'-5' exonuclease activity"/>
    <property type="evidence" value="ECO:0007669"/>
    <property type="project" value="InterPro"/>
</dbReference>
<dbReference type="Proteomes" id="UP001139095">
    <property type="component" value="Unassembled WGS sequence"/>
</dbReference>
<evidence type="ECO:0000313" key="3">
    <source>
        <dbReference type="Proteomes" id="UP001139095"/>
    </source>
</evidence>
<protein>
    <submittedName>
        <fullName evidence="2">3'-5' exonuclease domain-containing protein 2</fullName>
    </submittedName>
</protein>
<dbReference type="InterPro" id="IPR052408">
    <property type="entry name" value="Exonuclease_MUT-7-like"/>
</dbReference>
<dbReference type="GO" id="GO:0006139">
    <property type="term" value="P:nucleobase-containing compound metabolic process"/>
    <property type="evidence" value="ECO:0007669"/>
    <property type="project" value="InterPro"/>
</dbReference>
<dbReference type="Gene3D" id="3.30.420.10">
    <property type="entry name" value="Ribonuclease H-like superfamily/Ribonuclease H"/>
    <property type="match status" value="1"/>
</dbReference>
<keyword evidence="3" id="KW-1185">Reference proteome</keyword>
<sequence length="203" mass="22177">MQRPTKEQITELPLYEGLNLTDIHLVETDSDAAHALQVLQHESCLGYDTESKPIFRKGEVSPGPSLIQLATERTAFLFPTRFPAALKAAAELLARTDIKKVGFGLKDDNRELRGKLNITICNTLDLSMALKALAGEKNAIGARAAVAMVLQQRLGKGAQKSNWGAYPLRENQILYAANDAHSAINIALTLSRQGLLDMPSNKK</sequence>
<dbReference type="SUPFAM" id="SSF53098">
    <property type="entry name" value="Ribonuclease H-like"/>
    <property type="match status" value="1"/>
</dbReference>
<keyword evidence="2" id="KW-0378">Hydrolase</keyword>
<name>A0A9X1IJQ5_9GAMM</name>
<feature type="domain" description="3'-5' exonuclease" evidence="1">
    <location>
        <begin position="23"/>
        <end position="195"/>
    </location>
</feature>
<reference evidence="2" key="1">
    <citation type="submission" date="2021-10" db="EMBL/GenBank/DDBJ databases">
        <title>Marinomonas pontica sp. nov., isolated from the Black Sea.</title>
        <authorList>
            <person name="Zhao L.-H."/>
            <person name="Xue J.-H."/>
        </authorList>
    </citation>
    <scope>NUCLEOTIDE SEQUENCE</scope>
    <source>
        <strain evidence="2">E8</strain>
    </source>
</reference>
<dbReference type="EMBL" id="JAJATW010000002">
    <property type="protein sequence ID" value="MCB5160779.1"/>
    <property type="molecule type" value="Genomic_DNA"/>
</dbReference>
<evidence type="ECO:0000313" key="2">
    <source>
        <dbReference type="EMBL" id="MCB5160779.1"/>
    </source>
</evidence>
<accession>A0A9X1IJQ5</accession>
<dbReference type="SMART" id="SM00474">
    <property type="entry name" value="35EXOc"/>
    <property type="match status" value="1"/>
</dbReference>
<gene>
    <name evidence="2" type="ORF">LG368_02550</name>
</gene>
<proteinExistence type="predicted"/>
<comment type="caution">
    <text evidence="2">The sequence shown here is derived from an EMBL/GenBank/DDBJ whole genome shotgun (WGS) entry which is preliminary data.</text>
</comment>
<dbReference type="PANTHER" id="PTHR47765:SF2">
    <property type="entry name" value="EXONUCLEASE MUT-7 HOMOLOG"/>
    <property type="match status" value="1"/>
</dbReference>
<dbReference type="PANTHER" id="PTHR47765">
    <property type="entry name" value="3'-5' EXONUCLEASE DOMAIN-CONTAINING PROTEIN"/>
    <property type="match status" value="1"/>
</dbReference>
<keyword evidence="2" id="KW-0269">Exonuclease</keyword>
<organism evidence="2 3">
    <name type="scientific">Marinomonas algarum</name>
    <dbReference type="NCBI Taxonomy" id="2883105"/>
    <lineage>
        <taxon>Bacteria</taxon>
        <taxon>Pseudomonadati</taxon>
        <taxon>Pseudomonadota</taxon>
        <taxon>Gammaproteobacteria</taxon>
        <taxon>Oceanospirillales</taxon>
        <taxon>Oceanospirillaceae</taxon>
        <taxon>Marinomonas</taxon>
    </lineage>
</organism>
<dbReference type="CDD" id="cd06141">
    <property type="entry name" value="WRN_exo"/>
    <property type="match status" value="1"/>
</dbReference>
<dbReference type="InterPro" id="IPR012337">
    <property type="entry name" value="RNaseH-like_sf"/>
</dbReference>